<keyword evidence="2" id="KW-1185">Reference proteome</keyword>
<name>A0A3A4KAZ4_9NOCA</name>
<gene>
    <name evidence="1" type="ORF">D5S18_28160</name>
</gene>
<dbReference type="OrthoDB" id="3197444at2"/>
<dbReference type="Proteomes" id="UP000266677">
    <property type="component" value="Unassembled WGS sequence"/>
</dbReference>
<dbReference type="EMBL" id="QZFU01000041">
    <property type="protein sequence ID" value="RJO69778.1"/>
    <property type="molecule type" value="Genomic_DNA"/>
</dbReference>
<evidence type="ECO:0000313" key="2">
    <source>
        <dbReference type="Proteomes" id="UP000266677"/>
    </source>
</evidence>
<reference evidence="1 2" key="1">
    <citation type="submission" date="2018-09" db="EMBL/GenBank/DDBJ databases">
        <title>YIM PH21274 draft genome.</title>
        <authorList>
            <person name="Miao C."/>
        </authorList>
    </citation>
    <scope>NUCLEOTIDE SEQUENCE [LARGE SCALE GENOMIC DNA]</scope>
    <source>
        <strain evidence="1 2">YIM PH 21724</strain>
    </source>
</reference>
<evidence type="ECO:0000313" key="1">
    <source>
        <dbReference type="EMBL" id="RJO69778.1"/>
    </source>
</evidence>
<proteinExistence type="predicted"/>
<sequence>MAFEPAAVAGLQDGVAQIYADAEVQLLARIAKAIEKGIDTPQWVSVQLGEIARLSKDARGFLLSLDPLVAEQIEAALLAAHATGIAAADGDIPGPPSTAPAPVVSQEAVAALAAEATAAVVSTHSQILRSTVDSYRQIVGDVAGRIVTGVGTRREATQAALDQFAARGINSFRDKAGRNWRIDTYAEMAVRTAALRALKQGHTDRLLERGYDLVVISSHPRPAPQCRKFEGRIVSLTGRTPNGKVDAISPLTGATVTETVAATMKEAESAGLHHPNCRHTHTLWVPGAPRPNVEPYDEQGYADEQERRRLERQVRDAKRQQAAAITPDAKRAAAAKIRARRTAIRDHVERTGVTRRPQREQLRQGDGDNAQTTTRLIRRELSPEIDTKPAAAKADTKLARRKRELEHLDEQQLADLAERAVNDLDMDLLDRIDAEDLHRRKLAAKQTARWAGYEREYDKLTADGWDHESAVEKAYGISVKTQRSQAAISMLRGQGYEGKSFNDLARHAFKDHAYTNWLAAEEATNGYMLSKAGQAAGIDPRSLWFGNAKTAEKYASEELRAYWDQHGRPTLDEFKADLLDPHEANRIRSARGDFLR</sequence>
<evidence type="ECO:0008006" key="3">
    <source>
        <dbReference type="Google" id="ProtNLM"/>
    </source>
</evidence>
<dbReference type="InterPro" id="IPR009319">
    <property type="entry name" value="Phage_A118_VSP1"/>
</dbReference>
<dbReference type="GO" id="GO:0005198">
    <property type="term" value="F:structural molecule activity"/>
    <property type="evidence" value="ECO:0007669"/>
    <property type="project" value="InterPro"/>
</dbReference>
<comment type="caution">
    <text evidence="1">The sequence shown here is derived from an EMBL/GenBank/DDBJ whole genome shotgun (WGS) entry which is preliminary data.</text>
</comment>
<protein>
    <recommendedName>
        <fullName evidence="3">Phage capsid protein</fullName>
    </recommendedName>
</protein>
<dbReference type="RefSeq" id="WP_120044148.1">
    <property type="nucleotide sequence ID" value="NZ_QZFU01000041.1"/>
</dbReference>
<accession>A0A3A4KAZ4</accession>
<organism evidence="1 2">
    <name type="scientific">Nocardia panacis</name>
    <dbReference type="NCBI Taxonomy" id="2340916"/>
    <lineage>
        <taxon>Bacteria</taxon>
        <taxon>Bacillati</taxon>
        <taxon>Actinomycetota</taxon>
        <taxon>Actinomycetes</taxon>
        <taxon>Mycobacteriales</taxon>
        <taxon>Nocardiaceae</taxon>
        <taxon>Nocardia</taxon>
    </lineage>
</organism>
<dbReference type="Pfam" id="PF06152">
    <property type="entry name" value="Phage_min_cap2"/>
    <property type="match status" value="1"/>
</dbReference>
<dbReference type="AlphaFoldDB" id="A0A3A4KAZ4"/>